<dbReference type="Proteomes" id="UP000499080">
    <property type="component" value="Unassembled WGS sequence"/>
</dbReference>
<evidence type="ECO:0000313" key="3">
    <source>
        <dbReference type="EMBL" id="GBM63894.1"/>
    </source>
</evidence>
<proteinExistence type="predicted"/>
<keyword evidence="2" id="KW-0812">Transmembrane</keyword>
<dbReference type="EMBL" id="BGPR01001897">
    <property type="protein sequence ID" value="GBM63894.1"/>
    <property type="molecule type" value="Genomic_DNA"/>
</dbReference>
<gene>
    <name evidence="3" type="ORF">AVEN_81623_1</name>
</gene>
<reference evidence="3 4" key="1">
    <citation type="journal article" date="2019" name="Sci. Rep.">
        <title>Orb-weaving spider Araneus ventricosus genome elucidates the spidroin gene catalogue.</title>
        <authorList>
            <person name="Kono N."/>
            <person name="Nakamura H."/>
            <person name="Ohtoshi R."/>
            <person name="Moran D.A.P."/>
            <person name="Shinohara A."/>
            <person name="Yoshida Y."/>
            <person name="Fujiwara M."/>
            <person name="Mori M."/>
            <person name="Tomita M."/>
            <person name="Arakawa K."/>
        </authorList>
    </citation>
    <scope>NUCLEOTIDE SEQUENCE [LARGE SCALE GENOMIC DNA]</scope>
</reference>
<name>A0A4Y2HF14_ARAVE</name>
<dbReference type="AlphaFoldDB" id="A0A4Y2HF14"/>
<keyword evidence="2" id="KW-1133">Transmembrane helix</keyword>
<evidence type="ECO:0000313" key="4">
    <source>
        <dbReference type="Proteomes" id="UP000499080"/>
    </source>
</evidence>
<keyword evidence="4" id="KW-1185">Reference proteome</keyword>
<sequence>METVQSPAKKPSKWIGTDGDCPVSQSTDPQTEDLNYRRVFCFVCLHYVFVFVCTMYFRCNAKSMDLQSGSPTNKLMMGSILRVSPVRLGTSLFRW</sequence>
<accession>A0A4Y2HF14</accession>
<keyword evidence="2" id="KW-0472">Membrane</keyword>
<organism evidence="3 4">
    <name type="scientific">Araneus ventricosus</name>
    <name type="common">Orbweaver spider</name>
    <name type="synonym">Epeira ventricosa</name>
    <dbReference type="NCBI Taxonomy" id="182803"/>
    <lineage>
        <taxon>Eukaryota</taxon>
        <taxon>Metazoa</taxon>
        <taxon>Ecdysozoa</taxon>
        <taxon>Arthropoda</taxon>
        <taxon>Chelicerata</taxon>
        <taxon>Arachnida</taxon>
        <taxon>Araneae</taxon>
        <taxon>Araneomorphae</taxon>
        <taxon>Entelegynae</taxon>
        <taxon>Araneoidea</taxon>
        <taxon>Araneidae</taxon>
        <taxon>Araneus</taxon>
    </lineage>
</organism>
<comment type="caution">
    <text evidence="3">The sequence shown here is derived from an EMBL/GenBank/DDBJ whole genome shotgun (WGS) entry which is preliminary data.</text>
</comment>
<evidence type="ECO:0000256" key="1">
    <source>
        <dbReference type="SAM" id="MobiDB-lite"/>
    </source>
</evidence>
<evidence type="ECO:0000256" key="2">
    <source>
        <dbReference type="SAM" id="Phobius"/>
    </source>
</evidence>
<feature type="transmembrane region" description="Helical" evidence="2">
    <location>
        <begin position="36"/>
        <end position="57"/>
    </location>
</feature>
<protein>
    <submittedName>
        <fullName evidence="3">Uncharacterized protein</fullName>
    </submittedName>
</protein>
<feature type="region of interest" description="Disordered" evidence="1">
    <location>
        <begin position="1"/>
        <end position="30"/>
    </location>
</feature>